<name>A0A1J4J1L7_9EUKA</name>
<proteinExistence type="predicted"/>
<keyword evidence="3" id="KW-1185">Reference proteome</keyword>
<dbReference type="EMBL" id="MLAK01001403">
    <property type="protein sequence ID" value="OHS93438.1"/>
    <property type="molecule type" value="Genomic_DNA"/>
</dbReference>
<evidence type="ECO:0000256" key="1">
    <source>
        <dbReference type="SAM" id="Coils"/>
    </source>
</evidence>
<feature type="coiled-coil region" evidence="1">
    <location>
        <begin position="1240"/>
        <end position="1302"/>
    </location>
</feature>
<protein>
    <submittedName>
        <fullName evidence="2">Uncharacterized protein</fullName>
    </submittedName>
</protein>
<dbReference type="RefSeq" id="XP_068346575.1">
    <property type="nucleotide sequence ID" value="XM_068513119.1"/>
</dbReference>
<evidence type="ECO:0000313" key="3">
    <source>
        <dbReference type="Proteomes" id="UP000179807"/>
    </source>
</evidence>
<evidence type="ECO:0000313" key="2">
    <source>
        <dbReference type="EMBL" id="OHS93438.1"/>
    </source>
</evidence>
<comment type="caution">
    <text evidence="2">The sequence shown here is derived from an EMBL/GenBank/DDBJ whole genome shotgun (WGS) entry which is preliminary data.</text>
</comment>
<dbReference type="VEuPathDB" id="TrichDB:TRFO_40293"/>
<sequence length="1516" mass="177233">MDSISFGSSIPNGIQLPFTNTKEFDEFNGSFSKRTVTYDNVKYTQNTLDQILQRFQIVLNNDATIFDTEMKKKIMRETINAIENSKSSIYNFVRFKGFPQMKLSIFDAPTDEIIFGMFLEYIESALKVYNNKLFFTPSIFPFIIFFTNLCCVYIDYLSNPSTKYVLKDFQNAWRDNYLITLRLPYILKETNIEHQFNQLESSLGFHMFDNNQQEDKKISNFLYSLKSVRTDLGIFGKEEITLALVQNTINDYEIMKENYQSLKNIMTGDDRSSKSQFSSNIQALQGFLGTLETFHSVLIMIDMIKRLNQFIYCDSFNLPANTDKTIFTDYQCFSHSLEALNLNFKVLDHIKTIMNKNDPATIECYKTIKQILSDIKAHDERNLDNNVMVIIDIIHTSTKMKNPELFAQFFEFYNEQINILKQNTDDKVKSYINKVIHCYEVFNNFFKNYSNTLIGATNRFSSLANFEDCYRVAVVNRISSVQLNEQLFHIKHYLVSTVIQHSNNLLVRNLRDSYHPLRGRCIEQSEKYIFNSLKNEFETILSKINYISTEKIYSKEAEIFIDFFKLFLQVSLFALNLEESFNNNLNYNEINLQEMCERLNTGQNSNQNYIKTILNNSIYHQKNIEFSKFIEFLMTSFPHVEMMRRAIPLQNILIDCRGYIANIQNTNMQLVEKIFLPNRDFSESSEEYEELIAKHGYCDKAINQVMSVLKHLEKVKNVTVFFDCYDNFHLKFPAPLANIIYRHDSLITANLVDHFPKFTKSLIYILVSNKHKPEVSLSLLKEWILFIRSVTINEELDRSASFDKLVREIPFIDLSYMMRKSIINMQIIDSLVLNYLNNPSNFVLPETKKKYIDSSTLFQKLLAKLIVTVKFTNINYDASSQSLLSIIFLISSSLHDQVQRYWKSIVEMFHYYDKFLRLVILTHNVRGDLSLDRMDFPLPEYSYLNFIMSINITLKKIISSNHISSVLYNSSMKYIKMVDKIKSEIVYLYSEKIKIKNNFKFLLKIQDIKRALLTCDISVFINKVNSLLAMIIPIVFSKNIKSPSFTENIIYRIKELLDDLENKHTRQDYLILIDLKKQINLLKEVNGYDNILDPYAQISTLVKSELNIALIKFQIAFSDIFLTHILQESPKLIAVFANGDPIFEINDIQSTFYDIPNILLKFDQIKAKLTKKNLNVNELDLNSLNSLNNLNTEMNPEEEELVNNFLMSLEVVKKEGEKRYQEIISASKEIVTEDGILGNIRSYEAICANYQEKYTALQKLKVQLLHQNEKRRELLLQAQNNMNVLKQRNALLENEILKLKDENTLKQSLNVSISRKLIQLENIKSDLPVKQRLRPKPVDSLAPVLPVFIDKEKSNEENNKTNKRILDIESRYRTAIDKNKRIWEKIRKMCKNDSSLQNKFFGKIAATEKKNHEPIPESIIQNFNDIKSSIFTRFDRLRSLEQAASNEDEIHKIDEEATMSKYIEATNDIVVKIMNLVQIHSAVEQRCHISKQIAENLSTSTNMSRIDEIFANENLH</sequence>
<dbReference type="GeneID" id="94847823"/>
<dbReference type="Proteomes" id="UP000179807">
    <property type="component" value="Unassembled WGS sequence"/>
</dbReference>
<gene>
    <name evidence="2" type="ORF">TRFO_40293</name>
</gene>
<accession>A0A1J4J1L7</accession>
<reference evidence="2" key="1">
    <citation type="submission" date="2016-10" db="EMBL/GenBank/DDBJ databases">
        <authorList>
            <person name="Benchimol M."/>
            <person name="Almeida L.G."/>
            <person name="Vasconcelos A.T."/>
            <person name="Perreira-Neves A."/>
            <person name="Rosa I.A."/>
            <person name="Tasca T."/>
            <person name="Bogo M.R."/>
            <person name="de Souza W."/>
        </authorList>
    </citation>
    <scope>NUCLEOTIDE SEQUENCE [LARGE SCALE GENOMIC DNA]</scope>
    <source>
        <strain evidence="2">K</strain>
    </source>
</reference>
<organism evidence="2 3">
    <name type="scientific">Tritrichomonas foetus</name>
    <dbReference type="NCBI Taxonomy" id="1144522"/>
    <lineage>
        <taxon>Eukaryota</taxon>
        <taxon>Metamonada</taxon>
        <taxon>Parabasalia</taxon>
        <taxon>Tritrichomonadida</taxon>
        <taxon>Tritrichomonadidae</taxon>
        <taxon>Tritrichomonas</taxon>
    </lineage>
</organism>
<keyword evidence="1" id="KW-0175">Coiled coil</keyword>